<evidence type="ECO:0000313" key="3">
    <source>
        <dbReference type="Proteomes" id="UP000712673"/>
    </source>
</evidence>
<organism evidence="2 3">
    <name type="scientific">Tectimicrobiota bacterium</name>
    <dbReference type="NCBI Taxonomy" id="2528274"/>
    <lineage>
        <taxon>Bacteria</taxon>
        <taxon>Pseudomonadati</taxon>
        <taxon>Nitrospinota/Tectimicrobiota group</taxon>
        <taxon>Candidatus Tectimicrobiota</taxon>
    </lineage>
</organism>
<dbReference type="Proteomes" id="UP000712673">
    <property type="component" value="Unassembled WGS sequence"/>
</dbReference>
<sequence length="293" mass="32262">MLTRCFDWIGHFAVSRPRLVLAGYVVILLAIVPLLGRLHLDVDVRGSLPPDMAQALERQQALFGTADLAFVLVQGPPGSRAALLAFAAAWQERLASEPLIQSMQYGYPPTLLTMLDRLSLEYAPLFVPPAQLEEWQALLTPEGIQSQIYKTMLQLSTLSTGLQEQWLLTDPLQLRRFALARLAALRGTFRFDPTSPYFLTPDGTALLVKMTGTRSVHDMAGAKATVALIQDTSAALRGQAAFQHLSVEATGGYFFAAESERVIRGDITMSVHLTMVSIATLLAWSLRRWGILL</sequence>
<accession>A0A937W2C2</accession>
<name>A0A937W2C2_UNCTE</name>
<protein>
    <recommendedName>
        <fullName evidence="4">Membrane transport protein MMPL domain-containing protein</fullName>
    </recommendedName>
</protein>
<evidence type="ECO:0000256" key="1">
    <source>
        <dbReference type="SAM" id="Phobius"/>
    </source>
</evidence>
<gene>
    <name evidence="2" type="ORF">FJZ47_08955</name>
</gene>
<dbReference type="EMBL" id="VGLS01000223">
    <property type="protein sequence ID" value="MBM3223915.1"/>
    <property type="molecule type" value="Genomic_DNA"/>
</dbReference>
<keyword evidence="1" id="KW-1133">Transmembrane helix</keyword>
<reference evidence="2" key="1">
    <citation type="submission" date="2019-03" db="EMBL/GenBank/DDBJ databases">
        <title>Lake Tanganyika Metagenome-Assembled Genomes (MAGs).</title>
        <authorList>
            <person name="Tran P."/>
        </authorList>
    </citation>
    <scope>NUCLEOTIDE SEQUENCE</scope>
    <source>
        <strain evidence="2">K_DeepCast_65m_m2_066</strain>
    </source>
</reference>
<feature type="transmembrane region" description="Helical" evidence="1">
    <location>
        <begin position="20"/>
        <end position="40"/>
    </location>
</feature>
<keyword evidence="1" id="KW-0812">Transmembrane</keyword>
<evidence type="ECO:0008006" key="4">
    <source>
        <dbReference type="Google" id="ProtNLM"/>
    </source>
</evidence>
<comment type="caution">
    <text evidence="2">The sequence shown here is derived from an EMBL/GenBank/DDBJ whole genome shotgun (WGS) entry which is preliminary data.</text>
</comment>
<feature type="non-terminal residue" evidence="2">
    <location>
        <position position="293"/>
    </location>
</feature>
<evidence type="ECO:0000313" key="2">
    <source>
        <dbReference type="EMBL" id="MBM3223915.1"/>
    </source>
</evidence>
<dbReference type="AlphaFoldDB" id="A0A937W2C2"/>
<keyword evidence="1" id="KW-0472">Membrane</keyword>
<proteinExistence type="predicted"/>